<dbReference type="Pfam" id="PF01842">
    <property type="entry name" value="ACT"/>
    <property type="match status" value="1"/>
</dbReference>
<organism evidence="6 7">
    <name type="scientific">Saccharopolyspora ipomoeae</name>
    <dbReference type="NCBI Taxonomy" id="3042027"/>
    <lineage>
        <taxon>Bacteria</taxon>
        <taxon>Bacillati</taxon>
        <taxon>Actinomycetota</taxon>
        <taxon>Actinomycetes</taxon>
        <taxon>Pseudonocardiales</taxon>
        <taxon>Pseudonocardiaceae</taxon>
        <taxon>Saccharopolyspora</taxon>
    </lineage>
</organism>
<keyword evidence="1" id="KW-0808">Transferase</keyword>
<dbReference type="RefSeq" id="WP_281455710.1">
    <property type="nucleotide sequence ID" value="NZ_JASAOF010000005.1"/>
</dbReference>
<keyword evidence="2" id="KW-0012">Acyltransferase</keyword>
<evidence type="ECO:0000256" key="1">
    <source>
        <dbReference type="ARBA" id="ARBA00022679"/>
    </source>
</evidence>
<dbReference type="Gene3D" id="3.40.630.30">
    <property type="match status" value="1"/>
</dbReference>
<evidence type="ECO:0000313" key="6">
    <source>
        <dbReference type="EMBL" id="MDI2029392.1"/>
    </source>
</evidence>
<protein>
    <submittedName>
        <fullName evidence="6">GNAT family N-acetyltransferase</fullName>
    </submittedName>
</protein>
<dbReference type="Pfam" id="PF00583">
    <property type="entry name" value="Acetyltransf_1"/>
    <property type="match status" value="1"/>
</dbReference>
<evidence type="ECO:0000259" key="5">
    <source>
        <dbReference type="PROSITE" id="PS51671"/>
    </source>
</evidence>
<dbReference type="InterPro" id="IPR002912">
    <property type="entry name" value="ACT_dom"/>
</dbReference>
<dbReference type="InterPro" id="IPR016181">
    <property type="entry name" value="Acyl_CoA_acyltransferase"/>
</dbReference>
<reference evidence="6 7" key="1">
    <citation type="submission" date="2023-04" db="EMBL/GenBank/DDBJ databases">
        <title>Draft genome sequence of Saccharopolyspora sp. TS4A08 isolated from sweet potato rhizospheric soil.</title>
        <authorList>
            <person name="Suksaard P."/>
            <person name="Duangmal K."/>
        </authorList>
    </citation>
    <scope>NUCLEOTIDE SEQUENCE [LARGE SCALE GENOMIC DNA]</scope>
    <source>
        <strain evidence="6 7">TS4A08</strain>
    </source>
</reference>
<dbReference type="CDD" id="cd04301">
    <property type="entry name" value="NAT_SF"/>
    <property type="match status" value="1"/>
</dbReference>
<keyword evidence="3" id="KW-1133">Transmembrane helix</keyword>
<keyword evidence="7" id="KW-1185">Reference proteome</keyword>
<evidence type="ECO:0000313" key="7">
    <source>
        <dbReference type="Proteomes" id="UP001237595"/>
    </source>
</evidence>
<feature type="domain" description="ACT" evidence="5">
    <location>
        <begin position="97"/>
        <end position="172"/>
    </location>
</feature>
<gene>
    <name evidence="6" type="ORF">QFW96_12255</name>
</gene>
<feature type="transmembrane region" description="Helical" evidence="3">
    <location>
        <begin position="20"/>
        <end position="37"/>
    </location>
</feature>
<dbReference type="Proteomes" id="UP001237595">
    <property type="component" value="Unassembled WGS sequence"/>
</dbReference>
<comment type="caution">
    <text evidence="6">The sequence shown here is derived from an EMBL/GenBank/DDBJ whole genome shotgun (WGS) entry which is preliminary data.</text>
</comment>
<name>A0ABT6PNA7_9PSEU</name>
<keyword evidence="3" id="KW-0472">Membrane</keyword>
<evidence type="ECO:0000259" key="4">
    <source>
        <dbReference type="PROSITE" id="PS51186"/>
    </source>
</evidence>
<sequence length="450" mass="47705">MTSSEGRRAHGDWTREIVELAVLFLVAGAANLVVTGVRSHSGATLLLLAIGAALMLMGAVRWWSRRAPAAPPAGVDETEGGETASPEAVFVPQHLWRLRARVTDTPGRLAKLAGALAALGGDIRTMQVHPVPDGAVDEVLLHVPAHVRHADLVAAVEEAGGYGVTAARADVRELDDVPTRTAHLANDLVNGRTDLVRGLRSLLGGIDVRWYEDDCAHSDDGAHSDNGARSDSGAEAFSETAMRLAEPGGGVLVLTRPGGEFTPAEFARARALVDLAISCRARVRPVERTATTRGGVELSVRPADRDDIELVAEFHERCSSAARFRRYFSPGPAPGERGLRRLLTPALGRSLLALSPDGEVVGMGNLMYDGDTGELALLVRDDWQRRGVGTALAEQIVEHAAELGITTLTASTHVDNTAIARTLRGAGLKLVGAPEPGEWSWARELTPAAK</sequence>
<dbReference type="InterPro" id="IPR000182">
    <property type="entry name" value="GNAT_dom"/>
</dbReference>
<dbReference type="EMBL" id="JASAOF010000005">
    <property type="protein sequence ID" value="MDI2029392.1"/>
    <property type="molecule type" value="Genomic_DNA"/>
</dbReference>
<dbReference type="SUPFAM" id="SSF55729">
    <property type="entry name" value="Acyl-CoA N-acyltransferases (Nat)"/>
    <property type="match status" value="1"/>
</dbReference>
<dbReference type="InterPro" id="IPR045865">
    <property type="entry name" value="ACT-like_dom_sf"/>
</dbReference>
<feature type="domain" description="N-acetyltransferase" evidence="4">
    <location>
        <begin position="298"/>
        <end position="446"/>
    </location>
</feature>
<dbReference type="InterPro" id="IPR050832">
    <property type="entry name" value="Bact_Acetyltransf"/>
</dbReference>
<proteinExistence type="predicted"/>
<dbReference type="PROSITE" id="PS51186">
    <property type="entry name" value="GNAT"/>
    <property type="match status" value="1"/>
</dbReference>
<accession>A0ABT6PNA7</accession>
<evidence type="ECO:0000256" key="3">
    <source>
        <dbReference type="SAM" id="Phobius"/>
    </source>
</evidence>
<feature type="transmembrane region" description="Helical" evidence="3">
    <location>
        <begin position="44"/>
        <end position="63"/>
    </location>
</feature>
<evidence type="ECO:0000256" key="2">
    <source>
        <dbReference type="ARBA" id="ARBA00023315"/>
    </source>
</evidence>
<dbReference type="SUPFAM" id="SSF55021">
    <property type="entry name" value="ACT-like"/>
    <property type="match status" value="1"/>
</dbReference>
<keyword evidence="3" id="KW-0812">Transmembrane</keyword>
<dbReference type="PANTHER" id="PTHR43877">
    <property type="entry name" value="AMINOALKYLPHOSPHONATE N-ACETYLTRANSFERASE-RELATED-RELATED"/>
    <property type="match status" value="1"/>
</dbReference>
<dbReference type="PROSITE" id="PS51671">
    <property type="entry name" value="ACT"/>
    <property type="match status" value="1"/>
</dbReference>